<dbReference type="InterPro" id="IPR037278">
    <property type="entry name" value="ARFGAP/RecO"/>
</dbReference>
<dbReference type="GO" id="GO:0006310">
    <property type="term" value="P:DNA recombination"/>
    <property type="evidence" value="ECO:0007669"/>
    <property type="project" value="UniProtKB-UniRule"/>
</dbReference>
<comment type="similarity">
    <text evidence="4">Belongs to the RecO family.</text>
</comment>
<dbReference type="InterPro" id="IPR003717">
    <property type="entry name" value="RecO"/>
</dbReference>
<dbReference type="GO" id="GO:0006302">
    <property type="term" value="P:double-strand break repair"/>
    <property type="evidence" value="ECO:0007669"/>
    <property type="project" value="TreeGrafter"/>
</dbReference>
<sequence>MESRSYKTKGIILARKDYSESDRILSVYTKDFGRVSLLAKGVRMPKSRKRGHIEVFSLVDFQAVRGKGIDIMTEVEIIDNFAKIRKDLKKVALAYYFMEVIGKITSENEHNTKIFESVLHNLEALKYNSSLKEQRLNFIHRILVDLGFWPKGKVLEDADAKLSEILERNLNSIRVGKRILS</sequence>
<evidence type="ECO:0000256" key="3">
    <source>
        <dbReference type="ARBA" id="ARBA00023204"/>
    </source>
</evidence>
<organism evidence="6 7">
    <name type="scientific">Candidatus Woesebacteria bacterium RBG_13_36_22</name>
    <dbReference type="NCBI Taxonomy" id="1802478"/>
    <lineage>
        <taxon>Bacteria</taxon>
        <taxon>Candidatus Woeseibacteriota</taxon>
    </lineage>
</organism>
<comment type="function">
    <text evidence="4">Involved in DNA repair and RecF pathway recombination.</text>
</comment>
<feature type="domain" description="DNA replication/recombination mediator RecO N-terminal" evidence="5">
    <location>
        <begin position="5"/>
        <end position="81"/>
    </location>
</feature>
<comment type="caution">
    <text evidence="6">The sequence shown here is derived from an EMBL/GenBank/DDBJ whole genome shotgun (WGS) entry which is preliminary data.</text>
</comment>
<dbReference type="GO" id="GO:0043590">
    <property type="term" value="C:bacterial nucleoid"/>
    <property type="evidence" value="ECO:0007669"/>
    <property type="project" value="TreeGrafter"/>
</dbReference>
<dbReference type="SUPFAM" id="SSF57863">
    <property type="entry name" value="ArfGap/RecO-like zinc finger"/>
    <property type="match status" value="1"/>
</dbReference>
<evidence type="ECO:0000313" key="6">
    <source>
        <dbReference type="EMBL" id="OGM08285.1"/>
    </source>
</evidence>
<dbReference type="HAMAP" id="MF_00201">
    <property type="entry name" value="RecO"/>
    <property type="match status" value="1"/>
</dbReference>
<proteinExistence type="inferred from homology"/>
<dbReference type="Proteomes" id="UP000176939">
    <property type="component" value="Unassembled WGS sequence"/>
</dbReference>
<dbReference type="Gene3D" id="2.40.50.140">
    <property type="entry name" value="Nucleic acid-binding proteins"/>
    <property type="match status" value="1"/>
</dbReference>
<dbReference type="Pfam" id="PF02565">
    <property type="entry name" value="RecO_C"/>
    <property type="match status" value="1"/>
</dbReference>
<evidence type="ECO:0000259" key="5">
    <source>
        <dbReference type="Pfam" id="PF11967"/>
    </source>
</evidence>
<keyword evidence="3 4" id="KW-0234">DNA repair</keyword>
<accession>A0A1F7X1U9</accession>
<dbReference type="AlphaFoldDB" id="A0A1F7X1U9"/>
<reference evidence="6 7" key="1">
    <citation type="journal article" date="2016" name="Nat. Commun.">
        <title>Thousands of microbial genomes shed light on interconnected biogeochemical processes in an aquifer system.</title>
        <authorList>
            <person name="Anantharaman K."/>
            <person name="Brown C.T."/>
            <person name="Hug L.A."/>
            <person name="Sharon I."/>
            <person name="Castelle C.J."/>
            <person name="Probst A.J."/>
            <person name="Thomas B.C."/>
            <person name="Singh A."/>
            <person name="Wilkins M.J."/>
            <person name="Karaoz U."/>
            <person name="Brodie E.L."/>
            <person name="Williams K.H."/>
            <person name="Hubbard S.S."/>
            <person name="Banfield J.F."/>
        </authorList>
    </citation>
    <scope>NUCLEOTIDE SEQUENCE [LARGE SCALE GENOMIC DNA]</scope>
</reference>
<dbReference type="InterPro" id="IPR022572">
    <property type="entry name" value="DNA_rep/recomb_RecO_N"/>
</dbReference>
<dbReference type="NCBIfam" id="TIGR00613">
    <property type="entry name" value="reco"/>
    <property type="match status" value="1"/>
</dbReference>
<dbReference type="PANTHER" id="PTHR33991">
    <property type="entry name" value="DNA REPAIR PROTEIN RECO"/>
    <property type="match status" value="1"/>
</dbReference>
<dbReference type="Pfam" id="PF11967">
    <property type="entry name" value="RecO_N"/>
    <property type="match status" value="1"/>
</dbReference>
<evidence type="ECO:0000256" key="1">
    <source>
        <dbReference type="ARBA" id="ARBA00022763"/>
    </source>
</evidence>
<protein>
    <recommendedName>
        <fullName evidence="4">DNA repair protein RecO</fullName>
    </recommendedName>
    <alternativeName>
        <fullName evidence="4">Recombination protein O</fullName>
    </alternativeName>
</protein>
<dbReference type="InterPro" id="IPR012340">
    <property type="entry name" value="NA-bd_OB-fold"/>
</dbReference>
<evidence type="ECO:0000313" key="7">
    <source>
        <dbReference type="Proteomes" id="UP000176939"/>
    </source>
</evidence>
<evidence type="ECO:0000256" key="4">
    <source>
        <dbReference type="HAMAP-Rule" id="MF_00201"/>
    </source>
</evidence>
<dbReference type="SUPFAM" id="SSF50249">
    <property type="entry name" value="Nucleic acid-binding proteins"/>
    <property type="match status" value="1"/>
</dbReference>
<dbReference type="PANTHER" id="PTHR33991:SF1">
    <property type="entry name" value="DNA REPAIR PROTEIN RECO"/>
    <property type="match status" value="1"/>
</dbReference>
<keyword evidence="1 4" id="KW-0227">DNA damage</keyword>
<name>A0A1F7X1U9_9BACT</name>
<gene>
    <name evidence="4" type="primary">recO</name>
    <name evidence="6" type="ORF">A2Z67_01095</name>
</gene>
<dbReference type="EMBL" id="MGFQ01000052">
    <property type="protein sequence ID" value="OGM08285.1"/>
    <property type="molecule type" value="Genomic_DNA"/>
</dbReference>
<keyword evidence="2 4" id="KW-0233">DNA recombination</keyword>
<evidence type="ECO:0000256" key="2">
    <source>
        <dbReference type="ARBA" id="ARBA00023172"/>
    </source>
</evidence>